<organism evidence="1 2">
    <name type="scientific">Xenopus laevis</name>
    <name type="common">African clawed frog</name>
    <dbReference type="NCBI Taxonomy" id="8355"/>
    <lineage>
        <taxon>Eukaryota</taxon>
        <taxon>Metazoa</taxon>
        <taxon>Chordata</taxon>
        <taxon>Craniata</taxon>
        <taxon>Vertebrata</taxon>
        <taxon>Euteleostomi</taxon>
        <taxon>Amphibia</taxon>
        <taxon>Batrachia</taxon>
        <taxon>Anura</taxon>
        <taxon>Pipoidea</taxon>
        <taxon>Pipidae</taxon>
        <taxon>Xenopodinae</taxon>
        <taxon>Xenopus</taxon>
        <taxon>Xenopus</taxon>
    </lineage>
</organism>
<dbReference type="AlphaFoldDB" id="A0A974DNW2"/>
<dbReference type="EMBL" id="CM004468">
    <property type="protein sequence ID" value="OCT95474.1"/>
    <property type="molecule type" value="Genomic_DNA"/>
</dbReference>
<name>A0A974DNW2_XENLA</name>
<evidence type="ECO:0000313" key="2">
    <source>
        <dbReference type="Proteomes" id="UP000694892"/>
    </source>
</evidence>
<sequence length="122" mass="14423">MNISTSTNVAPSYANLFMDVFEKNFVYTDDGFRQHCRCWYRYIDDIFAIWTGQYSDLMDFVDRLNSCITCIRFTVYCDIVSIPFLDVMVKNTTEGCLETDLFVKHTDRNILLRYDSFHPPHT</sequence>
<gene>
    <name evidence="1" type="ORF">XELAEV_18013157mg</name>
</gene>
<accession>A0A974DNW2</accession>
<dbReference type="PANTHER" id="PTHR21301">
    <property type="entry name" value="REVERSE TRANSCRIPTASE"/>
    <property type="match status" value="1"/>
</dbReference>
<proteinExistence type="predicted"/>
<reference evidence="2" key="1">
    <citation type="journal article" date="2016" name="Nature">
        <title>Genome evolution in the allotetraploid frog Xenopus laevis.</title>
        <authorList>
            <person name="Session A.M."/>
            <person name="Uno Y."/>
            <person name="Kwon T."/>
            <person name="Chapman J.A."/>
            <person name="Toyoda A."/>
            <person name="Takahashi S."/>
            <person name="Fukui A."/>
            <person name="Hikosaka A."/>
            <person name="Suzuki A."/>
            <person name="Kondo M."/>
            <person name="van Heeringen S.J."/>
            <person name="Quigley I."/>
            <person name="Heinz S."/>
            <person name="Ogino H."/>
            <person name="Ochi H."/>
            <person name="Hellsten U."/>
            <person name="Lyons J.B."/>
            <person name="Simakov O."/>
            <person name="Putnam N."/>
            <person name="Stites J."/>
            <person name="Kuroki Y."/>
            <person name="Tanaka T."/>
            <person name="Michiue T."/>
            <person name="Watanabe M."/>
            <person name="Bogdanovic O."/>
            <person name="Lister R."/>
            <person name="Georgiou G."/>
            <person name="Paranjpe S.S."/>
            <person name="van Kruijsbergen I."/>
            <person name="Shu S."/>
            <person name="Carlson J."/>
            <person name="Kinoshita T."/>
            <person name="Ohta Y."/>
            <person name="Mawaribuchi S."/>
            <person name="Jenkins J."/>
            <person name="Grimwood J."/>
            <person name="Schmutz J."/>
            <person name="Mitros T."/>
            <person name="Mozaffari S.V."/>
            <person name="Suzuki Y."/>
            <person name="Haramoto Y."/>
            <person name="Yamamoto T.S."/>
            <person name="Takagi C."/>
            <person name="Heald R."/>
            <person name="Miller K."/>
            <person name="Haudenschild C."/>
            <person name="Kitzman J."/>
            <person name="Nakayama T."/>
            <person name="Izutsu Y."/>
            <person name="Robert J."/>
            <person name="Fortriede J."/>
            <person name="Burns K."/>
            <person name="Lotay V."/>
            <person name="Karimi K."/>
            <person name="Yasuoka Y."/>
            <person name="Dichmann D.S."/>
            <person name="Flajnik M.F."/>
            <person name="Houston D.W."/>
            <person name="Shendure J."/>
            <person name="DuPasquier L."/>
            <person name="Vize P.D."/>
            <person name="Zorn A.M."/>
            <person name="Ito M."/>
            <person name="Marcotte E.M."/>
            <person name="Wallingford J.B."/>
            <person name="Ito Y."/>
            <person name="Asashima M."/>
            <person name="Ueno N."/>
            <person name="Matsuda Y."/>
            <person name="Veenstra G.J."/>
            <person name="Fujiyama A."/>
            <person name="Harland R.M."/>
            <person name="Taira M."/>
            <person name="Rokhsar D.S."/>
        </authorList>
    </citation>
    <scope>NUCLEOTIDE SEQUENCE [LARGE SCALE GENOMIC DNA]</scope>
    <source>
        <strain evidence="2">J</strain>
    </source>
</reference>
<protein>
    <recommendedName>
        <fullName evidence="3">Reverse transcriptase domain-containing protein</fullName>
    </recommendedName>
</protein>
<dbReference type="Proteomes" id="UP000694892">
    <property type="component" value="Chromosome 2L"/>
</dbReference>
<dbReference type="PANTHER" id="PTHR21301:SF12">
    <property type="match status" value="1"/>
</dbReference>
<evidence type="ECO:0000313" key="1">
    <source>
        <dbReference type="EMBL" id="OCT95474.1"/>
    </source>
</evidence>
<evidence type="ECO:0008006" key="3">
    <source>
        <dbReference type="Google" id="ProtNLM"/>
    </source>
</evidence>